<proteinExistence type="predicted"/>
<keyword evidence="8 11" id="KW-1133">Transmembrane helix</keyword>
<dbReference type="InterPro" id="IPR003439">
    <property type="entry name" value="ABC_transporter-like_ATP-bd"/>
</dbReference>
<dbReference type="PANTHER" id="PTHR43394">
    <property type="entry name" value="ATP-DEPENDENT PERMEASE MDL1, MITOCHONDRIAL"/>
    <property type="match status" value="1"/>
</dbReference>
<feature type="transmembrane region" description="Helical" evidence="11">
    <location>
        <begin position="27"/>
        <end position="52"/>
    </location>
</feature>
<feature type="transmembrane region" description="Helical" evidence="11">
    <location>
        <begin position="281"/>
        <end position="302"/>
    </location>
</feature>
<evidence type="ECO:0000256" key="9">
    <source>
        <dbReference type="ARBA" id="ARBA00023055"/>
    </source>
</evidence>
<feature type="transmembrane region" description="Helical" evidence="11">
    <location>
        <begin position="169"/>
        <end position="189"/>
    </location>
</feature>
<dbReference type="GO" id="GO:0005524">
    <property type="term" value="F:ATP binding"/>
    <property type="evidence" value="ECO:0007669"/>
    <property type="project" value="UniProtKB-KW"/>
</dbReference>
<evidence type="ECO:0000313" key="14">
    <source>
        <dbReference type="EMBL" id="NDP49158.1"/>
    </source>
</evidence>
<feature type="transmembrane region" description="Helical" evidence="11">
    <location>
        <begin position="253"/>
        <end position="275"/>
    </location>
</feature>
<dbReference type="EMBL" id="JAAFGW010000219">
    <property type="protein sequence ID" value="NDP49158.1"/>
    <property type="molecule type" value="Genomic_DNA"/>
</dbReference>
<evidence type="ECO:0000256" key="11">
    <source>
        <dbReference type="SAM" id="Phobius"/>
    </source>
</evidence>
<dbReference type="SUPFAM" id="SSF90123">
    <property type="entry name" value="ABC transporter transmembrane region"/>
    <property type="match status" value="1"/>
</dbReference>
<keyword evidence="7" id="KW-1278">Translocase</keyword>
<keyword evidence="2" id="KW-0813">Transport</keyword>
<reference evidence="14 15" key="1">
    <citation type="submission" date="2019-09" db="EMBL/GenBank/DDBJ databases">
        <title>H2 Metabolism Revealed by Metagenomic Analysis in Subglacial Sediment of East Antarctica.</title>
        <authorList>
            <person name="Yang Z."/>
            <person name="Zhang Y."/>
            <person name="Lv Y."/>
            <person name="Yan W."/>
            <person name="Xiao X."/>
            <person name="Sun B."/>
            <person name="Ma H."/>
        </authorList>
    </citation>
    <scope>NUCLEOTIDE SEQUENCE [LARGE SCALE GENOMIC DNA]</scope>
    <source>
        <strain evidence="14">Bin2_2</strain>
    </source>
</reference>
<dbReference type="Proteomes" id="UP000483432">
    <property type="component" value="Unassembled WGS sequence"/>
</dbReference>
<keyword evidence="9" id="KW-0445">Lipid transport</keyword>
<evidence type="ECO:0000313" key="15">
    <source>
        <dbReference type="Proteomes" id="UP000483432"/>
    </source>
</evidence>
<evidence type="ECO:0000256" key="1">
    <source>
        <dbReference type="ARBA" id="ARBA00004651"/>
    </source>
</evidence>
<dbReference type="GO" id="GO:0015421">
    <property type="term" value="F:ABC-type oligopeptide transporter activity"/>
    <property type="evidence" value="ECO:0007669"/>
    <property type="project" value="TreeGrafter"/>
</dbReference>
<evidence type="ECO:0000256" key="10">
    <source>
        <dbReference type="ARBA" id="ARBA00023136"/>
    </source>
</evidence>
<evidence type="ECO:0000256" key="7">
    <source>
        <dbReference type="ARBA" id="ARBA00022967"/>
    </source>
</evidence>
<dbReference type="SMART" id="SM00382">
    <property type="entry name" value="AAA"/>
    <property type="match status" value="1"/>
</dbReference>
<evidence type="ECO:0000256" key="2">
    <source>
        <dbReference type="ARBA" id="ARBA00022448"/>
    </source>
</evidence>
<evidence type="ECO:0000259" key="12">
    <source>
        <dbReference type="PROSITE" id="PS50893"/>
    </source>
</evidence>
<dbReference type="AlphaFoldDB" id="A0A7C9P9A0"/>
<evidence type="ECO:0000256" key="8">
    <source>
        <dbReference type="ARBA" id="ARBA00022989"/>
    </source>
</evidence>
<dbReference type="InterPro" id="IPR039421">
    <property type="entry name" value="Type_1_exporter"/>
</dbReference>
<dbReference type="PROSITE" id="PS00211">
    <property type="entry name" value="ABC_TRANSPORTER_1"/>
    <property type="match status" value="1"/>
</dbReference>
<evidence type="ECO:0000259" key="13">
    <source>
        <dbReference type="PROSITE" id="PS50929"/>
    </source>
</evidence>
<keyword evidence="5" id="KW-0547">Nucleotide-binding</keyword>
<keyword evidence="4 11" id="KW-0812">Transmembrane</keyword>
<evidence type="ECO:0000256" key="5">
    <source>
        <dbReference type="ARBA" id="ARBA00022741"/>
    </source>
</evidence>
<dbReference type="Pfam" id="PF00005">
    <property type="entry name" value="ABC_tran"/>
    <property type="match status" value="1"/>
</dbReference>
<dbReference type="PROSITE" id="PS50929">
    <property type="entry name" value="ABC_TM1F"/>
    <property type="match status" value="1"/>
</dbReference>
<dbReference type="SUPFAM" id="SSF52540">
    <property type="entry name" value="P-loop containing nucleoside triphosphate hydrolases"/>
    <property type="match status" value="1"/>
</dbReference>
<protein>
    <submittedName>
        <fullName evidence="14">Lipid A export permease/ATP-binding protein MsbA</fullName>
    </submittedName>
</protein>
<accession>A0A7C9P9A0</accession>
<evidence type="ECO:0000256" key="3">
    <source>
        <dbReference type="ARBA" id="ARBA00022475"/>
    </source>
</evidence>
<dbReference type="CDD" id="cd03251">
    <property type="entry name" value="ABCC_MsbA"/>
    <property type="match status" value="1"/>
</dbReference>
<dbReference type="FunFam" id="3.40.50.300:FF:000140">
    <property type="entry name" value="Lipid A export ATP-binding/permease protein MsbA"/>
    <property type="match status" value="1"/>
</dbReference>
<feature type="domain" description="ABC transmembrane type-1" evidence="13">
    <location>
        <begin position="32"/>
        <end position="314"/>
    </location>
</feature>
<dbReference type="PROSITE" id="PS50893">
    <property type="entry name" value="ABC_TRANSPORTER_2"/>
    <property type="match status" value="1"/>
</dbReference>
<dbReference type="NCBIfam" id="TIGR02203">
    <property type="entry name" value="MsbA_lipidA"/>
    <property type="match status" value="1"/>
</dbReference>
<keyword evidence="6 14" id="KW-0067">ATP-binding</keyword>
<dbReference type="InterPro" id="IPR036640">
    <property type="entry name" value="ABC1_TM_sf"/>
</dbReference>
<comment type="subcellular location">
    <subcellularLocation>
        <location evidence="1">Cell membrane</location>
        <topology evidence="1">Multi-pass membrane protein</topology>
    </subcellularLocation>
</comment>
<dbReference type="GO" id="GO:0005886">
    <property type="term" value="C:plasma membrane"/>
    <property type="evidence" value="ECO:0007669"/>
    <property type="project" value="UniProtKB-SubCell"/>
</dbReference>
<organism evidence="14 15">
    <name type="scientific">Sulfuriferula multivorans</name>
    <dbReference type="NCBI Taxonomy" id="1559896"/>
    <lineage>
        <taxon>Bacteria</taxon>
        <taxon>Pseudomonadati</taxon>
        <taxon>Pseudomonadota</taxon>
        <taxon>Betaproteobacteria</taxon>
        <taxon>Nitrosomonadales</taxon>
        <taxon>Sulfuricellaceae</taxon>
        <taxon>Sulfuriferula</taxon>
    </lineage>
</organism>
<dbReference type="Gene3D" id="1.20.1560.10">
    <property type="entry name" value="ABC transporter type 1, transmembrane domain"/>
    <property type="match status" value="1"/>
</dbReference>
<dbReference type="PANTHER" id="PTHR43394:SF1">
    <property type="entry name" value="ATP-BINDING CASSETTE SUB-FAMILY B MEMBER 10, MITOCHONDRIAL"/>
    <property type="match status" value="1"/>
</dbReference>
<dbReference type="InterPro" id="IPR017871">
    <property type="entry name" value="ABC_transporter-like_CS"/>
</dbReference>
<evidence type="ECO:0000256" key="6">
    <source>
        <dbReference type="ARBA" id="ARBA00022840"/>
    </source>
</evidence>
<dbReference type="InterPro" id="IPR011917">
    <property type="entry name" value="ABC_transpr_lipidA"/>
</dbReference>
<comment type="caution">
    <text evidence="14">The sequence shown here is derived from an EMBL/GenBank/DDBJ whole genome shotgun (WGS) entry which is preliminary data.</text>
</comment>
<keyword evidence="3" id="KW-1003">Cell membrane</keyword>
<name>A0A7C9P9A0_9PROT</name>
<dbReference type="Pfam" id="PF00664">
    <property type="entry name" value="ABC_membrane"/>
    <property type="match status" value="1"/>
</dbReference>
<dbReference type="GO" id="GO:0016887">
    <property type="term" value="F:ATP hydrolysis activity"/>
    <property type="evidence" value="ECO:0007669"/>
    <property type="project" value="InterPro"/>
</dbReference>
<feature type="transmembrane region" description="Helical" evidence="11">
    <location>
        <begin position="73"/>
        <end position="96"/>
    </location>
</feature>
<feature type="domain" description="ABC transporter" evidence="12">
    <location>
        <begin position="346"/>
        <end position="582"/>
    </location>
</feature>
<dbReference type="InterPro" id="IPR011527">
    <property type="entry name" value="ABC1_TM_dom"/>
</dbReference>
<dbReference type="GO" id="GO:0034040">
    <property type="term" value="F:ATPase-coupled lipid transmembrane transporter activity"/>
    <property type="evidence" value="ECO:0007669"/>
    <property type="project" value="InterPro"/>
</dbReference>
<keyword evidence="10 11" id="KW-0472">Membrane</keyword>
<evidence type="ECO:0000256" key="4">
    <source>
        <dbReference type="ARBA" id="ARBA00022692"/>
    </source>
</evidence>
<dbReference type="InterPro" id="IPR003593">
    <property type="entry name" value="AAA+_ATPase"/>
</dbReference>
<gene>
    <name evidence="14" type="primary">msbA</name>
    <name evidence="14" type="ORF">GZ085_12385</name>
</gene>
<dbReference type="CDD" id="cd18552">
    <property type="entry name" value="ABC_6TM_MsbA_like"/>
    <property type="match status" value="1"/>
</dbReference>
<sequence length="586" mass="64637">MKPVSPYSDGYDSRALYGRLLGYVKPYWRMFALSLVALILTAATEPMLPALFKPLLDKGFVAKDQDFIRWIPILLLALFLVRGITSFVSTYCMAWVGSRLVMDLRGEMFDKLMTLPTRYFDQNPSGQLIAQLAFNVNQVTQSATSSLTTLVRDTVTVIGLLGYLLWLNWRLTLIVFALVPLTLLIVRMASKRLRGLSRKAQQNIGDLTQVVDEAVGGHRVVKLYGGEEYEQTRFRQAANLARLFEMKRVAANAVYEPVIQFIAAIALAAIVYIAAGQASSNTTTVGGFVAFFMAMLLLFAPLKRLTGVNDQLQRGLAASETIFAMLDQDAERDSGTRMLDRIEGRLVFKQVMLTYPGKTVPALADITLDIAPGETVALVGASGSGKTTLANLMPRFYDPDSGSIELDGIDIRDIRLQNLRNHIALVSQDVVLFNDTLGHNIAYGSKRDATADEIRDACIAAHAWDFIQAMPEGLETFIGENGMRLSGGQRQRIAIARAILKNAPLLILDEATSALDNESERHVQAALETLITNRTTLVVAHRLSTIERASRIVVLEGGRIVEIGNHAELIAKQGRYAQLHSMQFSV</sequence>
<dbReference type="Gene3D" id="3.40.50.300">
    <property type="entry name" value="P-loop containing nucleotide triphosphate hydrolases"/>
    <property type="match status" value="1"/>
</dbReference>
<dbReference type="InterPro" id="IPR027417">
    <property type="entry name" value="P-loop_NTPase"/>
</dbReference>